<feature type="domain" description="Enolase C-terminal" evidence="1">
    <location>
        <begin position="213"/>
        <end position="357"/>
    </location>
</feature>
<evidence type="ECO:0000313" key="3">
    <source>
        <dbReference type="Proteomes" id="UP000238137"/>
    </source>
</evidence>
<evidence type="ECO:0000259" key="1">
    <source>
        <dbReference type="Pfam" id="PF13378"/>
    </source>
</evidence>
<dbReference type="Gene3D" id="3.20.20.120">
    <property type="entry name" value="Enolase-like C-terminal domain"/>
    <property type="match status" value="1"/>
</dbReference>
<organism evidence="2 3">
    <name type="scientific">Paracoccus methylarcula</name>
    <dbReference type="NCBI Taxonomy" id="72022"/>
    <lineage>
        <taxon>Bacteria</taxon>
        <taxon>Pseudomonadati</taxon>
        <taxon>Pseudomonadota</taxon>
        <taxon>Alphaproteobacteria</taxon>
        <taxon>Rhodobacterales</taxon>
        <taxon>Paracoccaceae</taxon>
        <taxon>Paracoccus</taxon>
    </lineage>
</organism>
<accession>A0A3R7Q106</accession>
<dbReference type="EMBL" id="PXNQ02000012">
    <property type="protein sequence ID" value="RNF33310.1"/>
    <property type="molecule type" value="Genomic_DNA"/>
</dbReference>
<protein>
    <recommendedName>
        <fullName evidence="1">Enolase C-terminal domain-containing protein</fullName>
    </recommendedName>
</protein>
<keyword evidence="3" id="KW-1185">Reference proteome</keyword>
<dbReference type="AlphaFoldDB" id="A0A3R7Q106"/>
<sequence length="447" mass="48193">MSAPKLKILDVVLSERPVTMRLPFQFGNTEMRETAEIYCRIETEIAGRVLRGYSAQLMVPRWFDKRTTLSNEDTVNELRRISGIAAGLANGQSGTVASLSQNLREAVPQQLNPDMPALAAGFGPALLEMALIDAACHAAGLPFWRAAQADIFGLSRHLPADLPKDRFLSVMKGIGAPEQINLRHTIGFDAPLRDRPQDAPQDGLPVTVTEVSHATGIRAWKIKLKGDPERDAARLTELQTILGGRMQGGVTLDANEQYTPDAFRVLLDRLARNDLAEISSRIRFFEQPFARETALETLADFGVPLVIDESDDSLDALPRALALGWAGTSIKSCKGVLRALVNMARAKAAGAILSGEDLTCQPGLCWTQDSAMAAACGVRDVERNGHHFAGGLQGAGPAEQQAMLSAHGDIFRRQDGRIELAIGTGRVRIASLDRPGFGASGVLDMAS</sequence>
<dbReference type="Proteomes" id="UP000238137">
    <property type="component" value="Unassembled WGS sequence"/>
</dbReference>
<name>A0A3R7Q106_9RHOB</name>
<dbReference type="Pfam" id="PF13378">
    <property type="entry name" value="MR_MLE_C"/>
    <property type="match status" value="1"/>
</dbReference>
<dbReference type="InterPro" id="IPR036849">
    <property type="entry name" value="Enolase-like_C_sf"/>
</dbReference>
<dbReference type="RefSeq" id="WP_106692677.1">
    <property type="nucleotide sequence ID" value="NZ_PXNQ02000012.1"/>
</dbReference>
<reference evidence="2" key="1">
    <citation type="submission" date="2018-05" db="EMBL/GenBank/DDBJ databases">
        <title>Reclassification of Methylarcula marina and Methylarcula terricola as Paracoccus methylarcula sp.nov., comb.nov. and Paracoccus terricola comb.nov.</title>
        <authorList>
            <person name="Shmareva M.N."/>
            <person name="Doronina N.V."/>
            <person name="Vasilenko O.V."/>
            <person name="Tarlachkov S.V."/>
            <person name="Trotsenko Y.A."/>
        </authorList>
    </citation>
    <scope>NUCLEOTIDE SEQUENCE [LARGE SCALE GENOMIC DNA]</scope>
    <source>
        <strain evidence="2">VKM B-2159</strain>
    </source>
</reference>
<evidence type="ECO:0000313" key="2">
    <source>
        <dbReference type="EMBL" id="RNF33310.1"/>
    </source>
</evidence>
<proteinExistence type="predicted"/>
<dbReference type="SUPFAM" id="SSF51604">
    <property type="entry name" value="Enolase C-terminal domain-like"/>
    <property type="match status" value="1"/>
</dbReference>
<comment type="caution">
    <text evidence="2">The sequence shown here is derived from an EMBL/GenBank/DDBJ whole genome shotgun (WGS) entry which is preliminary data.</text>
</comment>
<dbReference type="OrthoDB" id="7809546at2"/>
<gene>
    <name evidence="2" type="ORF">A7A09_018020</name>
</gene>
<dbReference type="InterPro" id="IPR029065">
    <property type="entry name" value="Enolase_C-like"/>
</dbReference>